<dbReference type="AlphaFoldDB" id="Q755H2"/>
<dbReference type="OMA" id="RIVMERC"/>
<dbReference type="GeneID" id="4621627"/>
<evidence type="ECO:0000313" key="2">
    <source>
        <dbReference type="Proteomes" id="UP000000591"/>
    </source>
</evidence>
<dbReference type="KEGG" id="ago:AGOS_AFL149C"/>
<reference evidence="1 2" key="1">
    <citation type="journal article" date="2004" name="Science">
        <title>The Ashbya gossypii genome as a tool for mapping the ancient Saccharomyces cerevisiae genome.</title>
        <authorList>
            <person name="Dietrich F.S."/>
            <person name="Voegeli S."/>
            <person name="Brachat S."/>
            <person name="Lerch A."/>
            <person name="Gates K."/>
            <person name="Steiner S."/>
            <person name="Mohr C."/>
            <person name="Pohlmann R."/>
            <person name="Luedi P."/>
            <person name="Choi S."/>
            <person name="Wing R.A."/>
            <person name="Flavier A."/>
            <person name="Gaffney T.D."/>
            <person name="Philippsen P."/>
        </authorList>
    </citation>
    <scope>NUCLEOTIDE SEQUENCE [LARGE SCALE GENOMIC DNA]</scope>
    <source>
        <strain evidence="2">ATCC 10895 / CBS 109.51 / FGSC 9923 / NRRL Y-1056</strain>
    </source>
</reference>
<dbReference type="GO" id="GO:0005737">
    <property type="term" value="C:cytoplasm"/>
    <property type="evidence" value="ECO:0000318"/>
    <property type="project" value="GO_Central"/>
</dbReference>
<name>Q755H2_EREGS</name>
<dbReference type="FunCoup" id="Q755H2">
    <property type="interactions" value="59"/>
</dbReference>
<dbReference type="GO" id="GO:0007021">
    <property type="term" value="P:tubulin complex assembly"/>
    <property type="evidence" value="ECO:0000318"/>
    <property type="project" value="GO_Central"/>
</dbReference>
<dbReference type="HOGENOM" id="CLU_095426_0_0_1"/>
<dbReference type="InterPro" id="IPR027684">
    <property type="entry name" value="TBCC"/>
</dbReference>
<dbReference type="RefSeq" id="NP_985401.1">
    <property type="nucleotide sequence ID" value="NM_210755.1"/>
</dbReference>
<accession>Q755H2</accession>
<dbReference type="GO" id="GO:0007023">
    <property type="term" value="P:post-chaperonin tubulin folding pathway"/>
    <property type="evidence" value="ECO:0007669"/>
    <property type="project" value="InterPro"/>
</dbReference>
<dbReference type="InterPro" id="IPR016098">
    <property type="entry name" value="CAP/MinC_C"/>
</dbReference>
<dbReference type="PANTHER" id="PTHR15139:SF0">
    <property type="entry name" value="TUBULIN-SPECIFIC CHAPERONE C"/>
    <property type="match status" value="1"/>
</dbReference>
<keyword evidence="2" id="KW-1185">Reference proteome</keyword>
<dbReference type="EMBL" id="AE016819">
    <property type="protein sequence ID" value="AAS53225.1"/>
    <property type="molecule type" value="Genomic_DNA"/>
</dbReference>
<dbReference type="OrthoDB" id="4035763at2759"/>
<protein>
    <submittedName>
        <fullName evidence="1">AFL149Cp</fullName>
    </submittedName>
</protein>
<dbReference type="Proteomes" id="UP000000591">
    <property type="component" value="Chromosome VI"/>
</dbReference>
<dbReference type="STRING" id="284811.Q755H2"/>
<organism evidence="1 2">
    <name type="scientific">Eremothecium gossypii (strain ATCC 10895 / CBS 109.51 / FGSC 9923 / NRRL Y-1056)</name>
    <name type="common">Yeast</name>
    <name type="synonym">Ashbya gossypii</name>
    <dbReference type="NCBI Taxonomy" id="284811"/>
    <lineage>
        <taxon>Eukaryota</taxon>
        <taxon>Fungi</taxon>
        <taxon>Dikarya</taxon>
        <taxon>Ascomycota</taxon>
        <taxon>Saccharomycotina</taxon>
        <taxon>Saccharomycetes</taxon>
        <taxon>Saccharomycetales</taxon>
        <taxon>Saccharomycetaceae</taxon>
        <taxon>Eremothecium</taxon>
    </lineage>
</organism>
<reference evidence="2" key="2">
    <citation type="journal article" date="2013" name="G3 (Bethesda)">
        <title>Genomes of Ashbya fungi isolated from insects reveal four mating-type loci, numerous translocations, lack of transposons, and distinct gene duplications.</title>
        <authorList>
            <person name="Dietrich F.S."/>
            <person name="Voegeli S."/>
            <person name="Kuo S."/>
            <person name="Philippsen P."/>
        </authorList>
    </citation>
    <scope>GENOME REANNOTATION</scope>
    <source>
        <strain evidence="2">ATCC 10895 / CBS 109.51 / FGSC 9923 / NRRL Y-1056</strain>
    </source>
</reference>
<dbReference type="GO" id="GO:0006457">
    <property type="term" value="P:protein folding"/>
    <property type="evidence" value="ECO:0000318"/>
    <property type="project" value="GO_Central"/>
</dbReference>
<gene>
    <name evidence="1" type="ORF">AGOS_AFL149C</name>
</gene>
<sequence length="270" mass="30192">MEDLFPLRPDGSLDAKATARQFASFEKEIQSSIDDPSKLNAARKRLVDVSLQLTNLAACLPRFDRERYGNKLERLLAAIQERELRNAPAGQKRFHFTRKPPKQQKPQASTPLAAPCAAVTPANALASTYQVVRVGPADTHFADMRNCQLLSEATAPVTTSALHLQRIVASSVKLRPIPFEHGSLYIEDCEDVTFMLECPPESDIQIRLRCLRNCKLCITRPDAVAQKVVLERCTDCIFEKSSQEKVLIQDFGNLGFLDSQPTNYSFASWV</sequence>
<dbReference type="PANTHER" id="PTHR15139">
    <property type="entry name" value="TUBULIN FOLDING COFACTOR C"/>
    <property type="match status" value="1"/>
</dbReference>
<evidence type="ECO:0000313" key="1">
    <source>
        <dbReference type="EMBL" id="AAS53225.1"/>
    </source>
</evidence>
<dbReference type="eggNOG" id="ENOG502S4TX">
    <property type="taxonomic scope" value="Eukaryota"/>
</dbReference>
<dbReference type="Gene3D" id="2.160.20.70">
    <property type="match status" value="1"/>
</dbReference>
<dbReference type="InParanoid" id="Q755H2"/>
<proteinExistence type="predicted"/>